<name>A0A3Q2CPR2_CYPVA</name>
<dbReference type="STRING" id="28743.ENSCVAP00000007427"/>
<evidence type="ECO:0000313" key="2">
    <source>
        <dbReference type="Ensembl" id="ENSCVAP00000007427.1"/>
    </source>
</evidence>
<feature type="transmembrane region" description="Helical" evidence="1">
    <location>
        <begin position="206"/>
        <end position="222"/>
    </location>
</feature>
<sequence length="300" mass="33364">MYFSAFHILLRLYFKGLIGACGVSVFYNLMRVYNFIQACRRKWKAALQFWFLTGVLSLVGSRVSSLIVLEFSLRVVSFTSHLCDDDSRGLELLLIQSQFSLGCGLTCTLAFIHQGAPHSSFGLLLAAALSWVLASYSSSLWSHVARLFPQHRTDCYCGKCISLLTSGHTMMASLQRAVILAFATAAVASTTTVYEHFLSQKDAMKFWTPLTLCYTMLVAYNQEEQKRMTVTETLLRTVVLRLGGLLVLMLAVGYWSDVLHVLIAFLGEGVCLLPAQDLLQAAVKVLSLLDCNSYIVGYFT</sequence>
<keyword evidence="1" id="KW-0812">Transmembrane</keyword>
<accession>A0A3Q2CPR2</accession>
<dbReference type="PANTHER" id="PTHR35257:SF1">
    <property type="entry name" value="TRANSMEMBRANE PROTEIN 82"/>
    <property type="match status" value="1"/>
</dbReference>
<evidence type="ECO:0000256" key="1">
    <source>
        <dbReference type="SAM" id="Phobius"/>
    </source>
</evidence>
<evidence type="ECO:0000313" key="3">
    <source>
        <dbReference type="Proteomes" id="UP000265020"/>
    </source>
</evidence>
<reference evidence="2" key="2">
    <citation type="submission" date="2025-09" db="UniProtKB">
        <authorList>
            <consortium name="Ensembl"/>
        </authorList>
    </citation>
    <scope>IDENTIFICATION</scope>
</reference>
<feature type="transmembrane region" description="Helical" evidence="1">
    <location>
        <begin position="177"/>
        <end position="194"/>
    </location>
</feature>
<keyword evidence="1" id="KW-1133">Transmembrane helix</keyword>
<dbReference type="Proteomes" id="UP000265020">
    <property type="component" value="Unassembled WGS sequence"/>
</dbReference>
<organism evidence="2 3">
    <name type="scientific">Cyprinodon variegatus</name>
    <name type="common">Sheepshead minnow</name>
    <dbReference type="NCBI Taxonomy" id="28743"/>
    <lineage>
        <taxon>Eukaryota</taxon>
        <taxon>Metazoa</taxon>
        <taxon>Chordata</taxon>
        <taxon>Craniata</taxon>
        <taxon>Vertebrata</taxon>
        <taxon>Euteleostomi</taxon>
        <taxon>Actinopterygii</taxon>
        <taxon>Neopterygii</taxon>
        <taxon>Teleostei</taxon>
        <taxon>Neoteleostei</taxon>
        <taxon>Acanthomorphata</taxon>
        <taxon>Ovalentaria</taxon>
        <taxon>Atherinomorphae</taxon>
        <taxon>Cyprinodontiformes</taxon>
        <taxon>Cyprinodontidae</taxon>
        <taxon>Cyprinodon</taxon>
    </lineage>
</organism>
<dbReference type="AlphaFoldDB" id="A0A3Q2CPR2"/>
<feature type="transmembrane region" description="Helical" evidence="1">
    <location>
        <begin position="12"/>
        <end position="29"/>
    </location>
</feature>
<dbReference type="Pfam" id="PF15816">
    <property type="entry name" value="TMEM82"/>
    <property type="match status" value="1"/>
</dbReference>
<feature type="transmembrane region" description="Helical" evidence="1">
    <location>
        <begin position="234"/>
        <end position="255"/>
    </location>
</feature>
<proteinExistence type="predicted"/>
<feature type="transmembrane region" description="Helical" evidence="1">
    <location>
        <begin position="49"/>
        <end position="71"/>
    </location>
</feature>
<protein>
    <submittedName>
        <fullName evidence="2">Transmembrane protein 82</fullName>
    </submittedName>
</protein>
<dbReference type="InterPro" id="IPR031648">
    <property type="entry name" value="TMEM82"/>
</dbReference>
<feature type="transmembrane region" description="Helical" evidence="1">
    <location>
        <begin position="118"/>
        <end position="136"/>
    </location>
</feature>
<dbReference type="OMA" id="CGISVLY"/>
<reference evidence="2" key="1">
    <citation type="submission" date="2025-08" db="UniProtKB">
        <authorList>
            <consortium name="Ensembl"/>
        </authorList>
    </citation>
    <scope>IDENTIFICATION</scope>
</reference>
<dbReference type="Ensembl" id="ENSCVAT00000003322.1">
    <property type="protein sequence ID" value="ENSCVAP00000007427.1"/>
    <property type="gene ID" value="ENSCVAG00000009109.1"/>
</dbReference>
<keyword evidence="3" id="KW-1185">Reference proteome</keyword>
<dbReference type="PANTHER" id="PTHR35257">
    <property type="entry name" value="TRANSMEMBRANE PROTEIN 82"/>
    <property type="match status" value="1"/>
</dbReference>
<keyword evidence="1" id="KW-0472">Membrane</keyword>
<dbReference type="GeneTree" id="ENSGT00500000045021"/>